<proteinExistence type="predicted"/>
<dbReference type="AlphaFoldDB" id="A0AAD7I3P6"/>
<comment type="caution">
    <text evidence="2">The sequence shown here is derived from an EMBL/GenBank/DDBJ whole genome shotgun (WGS) entry which is preliminary data.</text>
</comment>
<gene>
    <name evidence="2" type="ORF">B0H16DRAFT_1467671</name>
</gene>
<evidence type="ECO:0000256" key="1">
    <source>
        <dbReference type="SAM" id="MobiDB-lite"/>
    </source>
</evidence>
<sequence>MLRMRSDDALRVGQIEGNDTASFAAGKVPDGGLEGAFGANVGESGGERKPQGEAASFAEGATGEKKIGVETIFGIRNFMGLGKTETGYCTQSSPLGCFGNTAESQICEDDGSLPESATGDSPETKGLQKFATGTVRREISPMQTYSGTRLDRVQGAGMFVPVAWKTSESFSFRSKYYSSLGIGLKTIIYFTTDSTVISAIGFFGFESSFVRNASQSKSASKILEND</sequence>
<feature type="region of interest" description="Disordered" evidence="1">
    <location>
        <begin position="35"/>
        <end position="59"/>
    </location>
</feature>
<dbReference type="EMBL" id="JARKIB010000133">
    <property type="protein sequence ID" value="KAJ7734271.1"/>
    <property type="molecule type" value="Genomic_DNA"/>
</dbReference>
<accession>A0AAD7I3P6</accession>
<keyword evidence="3" id="KW-1185">Reference proteome</keyword>
<dbReference type="Proteomes" id="UP001215598">
    <property type="component" value="Unassembled WGS sequence"/>
</dbReference>
<protein>
    <submittedName>
        <fullName evidence="2">Uncharacterized protein</fullName>
    </submittedName>
</protein>
<reference evidence="2" key="1">
    <citation type="submission" date="2023-03" db="EMBL/GenBank/DDBJ databases">
        <title>Massive genome expansion in bonnet fungi (Mycena s.s.) driven by repeated elements and novel gene families across ecological guilds.</title>
        <authorList>
            <consortium name="Lawrence Berkeley National Laboratory"/>
            <person name="Harder C.B."/>
            <person name="Miyauchi S."/>
            <person name="Viragh M."/>
            <person name="Kuo A."/>
            <person name="Thoen E."/>
            <person name="Andreopoulos B."/>
            <person name="Lu D."/>
            <person name="Skrede I."/>
            <person name="Drula E."/>
            <person name="Henrissat B."/>
            <person name="Morin E."/>
            <person name="Kohler A."/>
            <person name="Barry K."/>
            <person name="LaButti K."/>
            <person name="Morin E."/>
            <person name="Salamov A."/>
            <person name="Lipzen A."/>
            <person name="Mereny Z."/>
            <person name="Hegedus B."/>
            <person name="Baldrian P."/>
            <person name="Stursova M."/>
            <person name="Weitz H."/>
            <person name="Taylor A."/>
            <person name="Grigoriev I.V."/>
            <person name="Nagy L.G."/>
            <person name="Martin F."/>
            <person name="Kauserud H."/>
        </authorList>
    </citation>
    <scope>NUCLEOTIDE SEQUENCE</scope>
    <source>
        <strain evidence="2">CBHHK182m</strain>
    </source>
</reference>
<evidence type="ECO:0000313" key="3">
    <source>
        <dbReference type="Proteomes" id="UP001215598"/>
    </source>
</evidence>
<organism evidence="2 3">
    <name type="scientific">Mycena metata</name>
    <dbReference type="NCBI Taxonomy" id="1033252"/>
    <lineage>
        <taxon>Eukaryota</taxon>
        <taxon>Fungi</taxon>
        <taxon>Dikarya</taxon>
        <taxon>Basidiomycota</taxon>
        <taxon>Agaricomycotina</taxon>
        <taxon>Agaricomycetes</taxon>
        <taxon>Agaricomycetidae</taxon>
        <taxon>Agaricales</taxon>
        <taxon>Marasmiineae</taxon>
        <taxon>Mycenaceae</taxon>
        <taxon>Mycena</taxon>
    </lineage>
</organism>
<name>A0AAD7I3P6_9AGAR</name>
<evidence type="ECO:0000313" key="2">
    <source>
        <dbReference type="EMBL" id="KAJ7734271.1"/>
    </source>
</evidence>